<keyword evidence="2" id="KW-0472">Membrane</keyword>
<gene>
    <name evidence="3" type="primary">LOC100227411</name>
</gene>
<dbReference type="InterPro" id="IPR036259">
    <property type="entry name" value="MFS_trans_sf"/>
</dbReference>
<comment type="subcellular location">
    <subcellularLocation>
        <location evidence="1">Membrane</location>
        <topology evidence="1">Multi-pass membrane protein</topology>
    </subcellularLocation>
</comment>
<proteinExistence type="predicted"/>
<dbReference type="PANTHER" id="PTHR11360:SF84">
    <property type="entry name" value="MAJOR FACILITATOR SUPERFAMILY (MFS) PROFILE DOMAIN-CONTAINING PROTEIN"/>
    <property type="match status" value="1"/>
</dbReference>
<organism evidence="3 4">
    <name type="scientific">Taeniopygia guttata</name>
    <name type="common">Zebra finch</name>
    <name type="synonym">Poephila guttata</name>
    <dbReference type="NCBI Taxonomy" id="59729"/>
    <lineage>
        <taxon>Eukaryota</taxon>
        <taxon>Metazoa</taxon>
        <taxon>Chordata</taxon>
        <taxon>Craniata</taxon>
        <taxon>Vertebrata</taxon>
        <taxon>Euteleostomi</taxon>
        <taxon>Archelosauria</taxon>
        <taxon>Archosauria</taxon>
        <taxon>Dinosauria</taxon>
        <taxon>Saurischia</taxon>
        <taxon>Theropoda</taxon>
        <taxon>Coelurosauria</taxon>
        <taxon>Aves</taxon>
        <taxon>Neognathae</taxon>
        <taxon>Neoaves</taxon>
        <taxon>Telluraves</taxon>
        <taxon>Australaves</taxon>
        <taxon>Passeriformes</taxon>
        <taxon>Passeroidea</taxon>
        <taxon>Estrildidae</taxon>
        <taxon>Estrildinae</taxon>
        <taxon>Taeniopygia</taxon>
    </lineage>
</organism>
<feature type="transmembrane region" description="Helical" evidence="2">
    <location>
        <begin position="112"/>
        <end position="133"/>
    </location>
</feature>
<evidence type="ECO:0000313" key="4">
    <source>
        <dbReference type="Proteomes" id="UP000007754"/>
    </source>
</evidence>
<dbReference type="Ensembl" id="ENSTGUT00000005178.2">
    <property type="protein sequence ID" value="ENSTGUP00000005128.2"/>
    <property type="gene ID" value="ENSTGUG00000004979.2"/>
</dbReference>
<evidence type="ECO:0000313" key="3">
    <source>
        <dbReference type="Ensembl" id="ENSTGUP00000005128.2"/>
    </source>
</evidence>
<name>H0Z3I4_TAEGU</name>
<dbReference type="Gene3D" id="1.20.1250.20">
    <property type="entry name" value="MFS general substrate transporter like domains"/>
    <property type="match status" value="2"/>
</dbReference>
<feature type="transmembrane region" description="Helical" evidence="2">
    <location>
        <begin position="268"/>
        <end position="288"/>
    </location>
</feature>
<reference evidence="3 4" key="1">
    <citation type="journal article" date="2010" name="Nature">
        <title>The genome of a songbird.</title>
        <authorList>
            <person name="Warren W.C."/>
            <person name="Clayton D.F."/>
            <person name="Ellegren H."/>
            <person name="Arnold A.P."/>
            <person name="Hillier L.W."/>
            <person name="Kunstner A."/>
            <person name="Searle S."/>
            <person name="White S."/>
            <person name="Vilella A.J."/>
            <person name="Fairley S."/>
            <person name="Heger A."/>
            <person name="Kong L."/>
            <person name="Ponting C.P."/>
            <person name="Jarvis E.D."/>
            <person name="Mello C.V."/>
            <person name="Minx P."/>
            <person name="Lovell P."/>
            <person name="Velho T.A."/>
            <person name="Ferris M."/>
            <person name="Balakrishnan C.N."/>
            <person name="Sinha S."/>
            <person name="Blatti C."/>
            <person name="London S.E."/>
            <person name="Li Y."/>
            <person name="Lin Y.C."/>
            <person name="George J."/>
            <person name="Sweedler J."/>
            <person name="Southey B."/>
            <person name="Gunaratne P."/>
            <person name="Watson M."/>
            <person name="Nam K."/>
            <person name="Backstrom N."/>
            <person name="Smeds L."/>
            <person name="Nabholz B."/>
            <person name="Itoh Y."/>
            <person name="Whitney O."/>
            <person name="Pfenning A.R."/>
            <person name="Howard J."/>
            <person name="Volker M."/>
            <person name="Skinner B.M."/>
            <person name="Griffin D.K."/>
            <person name="Ye L."/>
            <person name="McLaren W.M."/>
            <person name="Flicek P."/>
            <person name="Quesada V."/>
            <person name="Velasco G."/>
            <person name="Lopez-Otin C."/>
            <person name="Puente X.S."/>
            <person name="Olender T."/>
            <person name="Lancet D."/>
            <person name="Smit A.F."/>
            <person name="Hubley R."/>
            <person name="Konkel M.K."/>
            <person name="Walker J.A."/>
            <person name="Batzer M.A."/>
            <person name="Gu W."/>
            <person name="Pollock D.D."/>
            <person name="Chen L."/>
            <person name="Cheng Z."/>
            <person name="Eichler E.E."/>
            <person name="Stapley J."/>
            <person name="Slate J."/>
            <person name="Ekblom R."/>
            <person name="Birkhead T."/>
            <person name="Burke T."/>
            <person name="Burt D."/>
            <person name="Scharff C."/>
            <person name="Adam I."/>
            <person name="Richard H."/>
            <person name="Sultan M."/>
            <person name="Soldatov A."/>
            <person name="Lehrach H."/>
            <person name="Edwards S.V."/>
            <person name="Yang S.P."/>
            <person name="Li X."/>
            <person name="Graves T."/>
            <person name="Fulton L."/>
            <person name="Nelson J."/>
            <person name="Chinwalla A."/>
            <person name="Hou S."/>
            <person name="Mardis E.R."/>
            <person name="Wilson R.K."/>
        </authorList>
    </citation>
    <scope>NUCLEOTIDE SEQUENCE [LARGE SCALE GENOMIC DNA]</scope>
</reference>
<sequence>MQAKDGNPPDGGYGWVVVVSAFMVMGLTVAVLKTFGLFFVEIQQHFDELASTTSWITSVTIAVFHLGAPVASSLCVQYTHRTVVITGGLLAFSGMALGFFGLNMVWMYATTGFLQGLGISFSWTPAISIVSHYFSKKRALANAIASAGECAFAFMFGPFFQWLISQYGWKGALLIIGGIQLNICVCGVLMRPLAGSSFLEAKFVLYAIFGILAAMSFFVPPLFLVPLSYSLGIDESWTASLLSILAMVDFGGRLLCGWYANLHLTKTIHLLAMAITLISTSLMLLPLANNYLSLAIFTGFYGFFFGTTVAIHITVLADVVGMPEFDSALGLFMLIRSTGGFVGPPLAGKSGSALKFPLFSSGVSEPRST</sequence>
<feature type="transmembrane region" description="Helical" evidence="2">
    <location>
        <begin position="83"/>
        <end position="106"/>
    </location>
</feature>
<feature type="transmembrane region" description="Helical" evidence="2">
    <location>
        <begin position="172"/>
        <end position="191"/>
    </location>
</feature>
<evidence type="ECO:0008006" key="5">
    <source>
        <dbReference type="Google" id="ProtNLM"/>
    </source>
</evidence>
<evidence type="ECO:0000256" key="1">
    <source>
        <dbReference type="ARBA" id="ARBA00004141"/>
    </source>
</evidence>
<keyword evidence="2" id="KW-1133">Transmembrane helix</keyword>
<dbReference type="FunFam" id="1.20.1250.20:FF:000406">
    <property type="entry name" value="Monocarboxylate transporter 2"/>
    <property type="match status" value="1"/>
</dbReference>
<dbReference type="PANTHER" id="PTHR11360">
    <property type="entry name" value="MONOCARBOXYLATE TRANSPORTER"/>
    <property type="match status" value="1"/>
</dbReference>
<keyword evidence="2" id="KW-0812">Transmembrane</keyword>
<dbReference type="GeneTree" id="ENSGT00940000164450"/>
<dbReference type="InterPro" id="IPR011701">
    <property type="entry name" value="MFS"/>
</dbReference>
<dbReference type="SUPFAM" id="SSF103473">
    <property type="entry name" value="MFS general substrate transporter"/>
    <property type="match status" value="1"/>
</dbReference>
<accession>H0Z3I4</accession>
<dbReference type="GO" id="GO:0008028">
    <property type="term" value="F:monocarboxylic acid transmembrane transporter activity"/>
    <property type="evidence" value="ECO:0007669"/>
    <property type="project" value="TreeGrafter"/>
</dbReference>
<dbReference type="Pfam" id="PF07690">
    <property type="entry name" value="MFS_1"/>
    <property type="match status" value="1"/>
</dbReference>
<feature type="transmembrane region" description="Helical" evidence="2">
    <location>
        <begin position="237"/>
        <end position="256"/>
    </location>
</feature>
<dbReference type="InterPro" id="IPR050327">
    <property type="entry name" value="Proton-linked_MCT"/>
</dbReference>
<feature type="transmembrane region" description="Helical" evidence="2">
    <location>
        <begin position="12"/>
        <end position="35"/>
    </location>
</feature>
<feature type="transmembrane region" description="Helical" evidence="2">
    <location>
        <begin position="203"/>
        <end position="225"/>
    </location>
</feature>
<dbReference type="HOGENOM" id="CLU_001265_59_1_1"/>
<feature type="transmembrane region" description="Helical" evidence="2">
    <location>
        <begin position="55"/>
        <end position="76"/>
    </location>
</feature>
<feature type="transmembrane region" description="Helical" evidence="2">
    <location>
        <begin position="140"/>
        <end position="160"/>
    </location>
</feature>
<evidence type="ECO:0000256" key="2">
    <source>
        <dbReference type="SAM" id="Phobius"/>
    </source>
</evidence>
<keyword evidence="4" id="KW-1185">Reference proteome</keyword>
<dbReference type="OMA" id="SPFFKWL"/>
<dbReference type="AlphaFoldDB" id="H0Z3I4"/>
<reference evidence="3" key="3">
    <citation type="submission" date="2025-09" db="UniProtKB">
        <authorList>
            <consortium name="Ensembl"/>
        </authorList>
    </citation>
    <scope>IDENTIFICATION</scope>
</reference>
<dbReference type="InParanoid" id="H0Z3I4"/>
<protein>
    <recommendedName>
        <fullName evidence="5">Major facilitator superfamily (MFS) profile domain-containing protein</fullName>
    </recommendedName>
</protein>
<feature type="transmembrane region" description="Helical" evidence="2">
    <location>
        <begin position="294"/>
        <end position="316"/>
    </location>
</feature>
<dbReference type="GO" id="GO:0016020">
    <property type="term" value="C:membrane"/>
    <property type="evidence" value="ECO:0007669"/>
    <property type="project" value="UniProtKB-SubCell"/>
</dbReference>
<reference evidence="3" key="2">
    <citation type="submission" date="2025-08" db="UniProtKB">
        <authorList>
            <consortium name="Ensembl"/>
        </authorList>
    </citation>
    <scope>IDENTIFICATION</scope>
</reference>
<dbReference type="Proteomes" id="UP000007754">
    <property type="component" value="Chromosome Z"/>
</dbReference>